<dbReference type="InterPro" id="IPR008969">
    <property type="entry name" value="CarboxyPept-like_regulatory"/>
</dbReference>
<keyword evidence="5" id="KW-0479">Metal-binding</keyword>
<dbReference type="GO" id="GO:0006518">
    <property type="term" value="P:peptide metabolic process"/>
    <property type="evidence" value="ECO:0007669"/>
    <property type="project" value="TreeGrafter"/>
</dbReference>
<comment type="similarity">
    <text evidence="2 9">Belongs to the peptidase M14 family.</text>
</comment>
<evidence type="ECO:0000256" key="6">
    <source>
        <dbReference type="ARBA" id="ARBA00022801"/>
    </source>
</evidence>
<dbReference type="Pfam" id="PF13620">
    <property type="entry name" value="CarboxypepD_reg"/>
    <property type="match status" value="2"/>
</dbReference>
<evidence type="ECO:0000256" key="3">
    <source>
        <dbReference type="ARBA" id="ARBA00022645"/>
    </source>
</evidence>
<dbReference type="GO" id="GO:0004181">
    <property type="term" value="F:metallocarboxypeptidase activity"/>
    <property type="evidence" value="ECO:0007669"/>
    <property type="project" value="InterPro"/>
</dbReference>
<dbReference type="FunFam" id="2.60.40.1120:FF:000004">
    <property type="entry name" value="Carboxypeptidase E"/>
    <property type="match status" value="1"/>
</dbReference>
<feature type="domain" description="Peptidase M14" evidence="10">
    <location>
        <begin position="174"/>
        <end position="470"/>
    </location>
</feature>
<dbReference type="PROSITE" id="PS00133">
    <property type="entry name" value="CARBOXYPEPT_ZN_2"/>
    <property type="match status" value="1"/>
</dbReference>
<dbReference type="GO" id="GO:0008270">
    <property type="term" value="F:zinc ion binding"/>
    <property type="evidence" value="ECO:0007669"/>
    <property type="project" value="InterPro"/>
</dbReference>
<evidence type="ECO:0000313" key="11">
    <source>
        <dbReference type="EMBL" id="GFO01125.1"/>
    </source>
</evidence>
<dbReference type="Gene3D" id="2.60.40.1120">
    <property type="entry name" value="Carboxypeptidase-like, regulatory domain"/>
    <property type="match status" value="2"/>
</dbReference>
<evidence type="ECO:0000256" key="8">
    <source>
        <dbReference type="ARBA" id="ARBA00023180"/>
    </source>
</evidence>
<dbReference type="GO" id="GO:0005615">
    <property type="term" value="C:extracellular space"/>
    <property type="evidence" value="ECO:0007669"/>
    <property type="project" value="TreeGrafter"/>
</dbReference>
<gene>
    <name evidence="11" type="ORF">PoB_002763000</name>
</gene>
<dbReference type="Gene3D" id="3.40.630.10">
    <property type="entry name" value="Zn peptidases"/>
    <property type="match status" value="3"/>
</dbReference>
<proteinExistence type="inferred from homology"/>
<comment type="cofactor">
    <cofactor evidence="1">
        <name>Zn(2+)</name>
        <dbReference type="ChEBI" id="CHEBI:29105"/>
    </cofactor>
</comment>
<evidence type="ECO:0000256" key="2">
    <source>
        <dbReference type="ARBA" id="ARBA00005988"/>
    </source>
</evidence>
<dbReference type="PRINTS" id="PR00765">
    <property type="entry name" value="CRBOXYPTASEA"/>
</dbReference>
<accession>A0AAV4A2H8</accession>
<keyword evidence="3 11" id="KW-0121">Carboxypeptidase</keyword>
<keyword evidence="7" id="KW-0862">Zinc</keyword>
<evidence type="ECO:0000256" key="1">
    <source>
        <dbReference type="ARBA" id="ARBA00001947"/>
    </source>
</evidence>
<dbReference type="PROSITE" id="PS52035">
    <property type="entry name" value="PEPTIDASE_M14"/>
    <property type="match status" value="2"/>
</dbReference>
<dbReference type="SUPFAM" id="SSF53187">
    <property type="entry name" value="Zn-dependent exopeptidases"/>
    <property type="match status" value="3"/>
</dbReference>
<dbReference type="InterPro" id="IPR057247">
    <property type="entry name" value="CARBOXYPEPT_ZN_2"/>
</dbReference>
<evidence type="ECO:0000256" key="7">
    <source>
        <dbReference type="ARBA" id="ARBA00022833"/>
    </source>
</evidence>
<name>A0AAV4A2H8_9GAST</name>
<dbReference type="PANTHER" id="PTHR11532:SF62">
    <property type="entry name" value="CARBOXYPEPTIDASE D"/>
    <property type="match status" value="1"/>
</dbReference>
<sequence>GMEDYNYLHSNCLEITIELSCCKYPAPQQLAQEWDNNREALLAYLELVHIGVHGFVTDAKSGEAILGAVIMVDGLEHNITSTQFGAFWRLLVPGTYTLRVVADGYDDVKFPDVEIPAGEGIELNVSMTSVKTREQPEAPREKADPLERLMEYVEGLQDFSHHSATNFQEPSQFEHHNYEEMTMFLRELSERFPAITRLYSAGQSLQGRDLWVLEISDMPGQHEPGEPEFKYIGNMHGNEVVGREMLLLLCQLLCENYGTDELLTLMVNNTRIHIMPSMNPDGYEISKPGDRQSILGRANHNEVDLNRNFPSLFHPDSANKQRQPETLAVMQWVRSYPFVLSANLHGGALVANYPYDDKMGHGVTSSSPGESKSPDDATFIQLAEAYSMAHSSMHSARNCNSERGEYFHDGITNGALWYVVAGGMQDWNYWFTNCFEITIELGCFKFPPEKDLPNYWAANKDSLLVYMGQVHKGVKGFVRDKSGHGIFNASINVKEIDHPVYSAQDGDYWRLLTPGTFTVTASAEGYEPQTIVVKVPATGAAVQLDFTLDAGQDFEWSSRYDFDIKENMRGHNFMSAHAVEEVLGYLTRTHPTFTRYESLAMDATNKTIPMIHLSGNIILHDEDKPHVLLLGDLDGDSRVGTEVLVRLTRHLIAGFNNKEPVAWNILNTTHVHVAPIVNIYGFSQSVPEDCTGDQYTGKHFAQLVDEEALVGLPQETMITAISLSGGHH</sequence>
<feature type="domain" description="Peptidase M14" evidence="10">
    <location>
        <begin position="1"/>
        <end position="48"/>
    </location>
</feature>
<dbReference type="AlphaFoldDB" id="A0AAV4A2H8"/>
<dbReference type="InterPro" id="IPR050753">
    <property type="entry name" value="Peptidase_M14_domain"/>
</dbReference>
<dbReference type="CDD" id="cd11308">
    <property type="entry name" value="Peptidase_M14NE-CP-C_like"/>
    <property type="match status" value="2"/>
</dbReference>
<dbReference type="EMBL" id="BLXT01003199">
    <property type="protein sequence ID" value="GFO01125.1"/>
    <property type="molecule type" value="Genomic_DNA"/>
</dbReference>
<dbReference type="Proteomes" id="UP000735302">
    <property type="component" value="Unassembled WGS sequence"/>
</dbReference>
<evidence type="ECO:0000259" key="10">
    <source>
        <dbReference type="PROSITE" id="PS52035"/>
    </source>
</evidence>
<dbReference type="FunFam" id="3.40.630.10:FF:000020">
    <property type="entry name" value="Carboxypeptidase D"/>
    <property type="match status" value="1"/>
</dbReference>
<organism evidence="11 12">
    <name type="scientific">Plakobranchus ocellatus</name>
    <dbReference type="NCBI Taxonomy" id="259542"/>
    <lineage>
        <taxon>Eukaryota</taxon>
        <taxon>Metazoa</taxon>
        <taxon>Spiralia</taxon>
        <taxon>Lophotrochozoa</taxon>
        <taxon>Mollusca</taxon>
        <taxon>Gastropoda</taxon>
        <taxon>Heterobranchia</taxon>
        <taxon>Euthyneura</taxon>
        <taxon>Panpulmonata</taxon>
        <taxon>Sacoglossa</taxon>
        <taxon>Placobranchoidea</taxon>
        <taxon>Plakobranchidae</taxon>
        <taxon>Plakobranchus</taxon>
    </lineage>
</organism>
<evidence type="ECO:0000256" key="5">
    <source>
        <dbReference type="ARBA" id="ARBA00022723"/>
    </source>
</evidence>
<dbReference type="PROSITE" id="PS00132">
    <property type="entry name" value="CARBOXYPEPT_ZN_1"/>
    <property type="match status" value="1"/>
</dbReference>
<dbReference type="Pfam" id="PF00246">
    <property type="entry name" value="Peptidase_M14"/>
    <property type="match status" value="3"/>
</dbReference>
<feature type="active site" description="Proton donor/acceptor" evidence="9">
    <location>
        <position position="18"/>
    </location>
</feature>
<reference evidence="11 12" key="1">
    <citation type="journal article" date="2021" name="Elife">
        <title>Chloroplast acquisition without the gene transfer in kleptoplastic sea slugs, Plakobranchus ocellatus.</title>
        <authorList>
            <person name="Maeda T."/>
            <person name="Takahashi S."/>
            <person name="Yoshida T."/>
            <person name="Shimamura S."/>
            <person name="Takaki Y."/>
            <person name="Nagai Y."/>
            <person name="Toyoda A."/>
            <person name="Suzuki Y."/>
            <person name="Arimoto A."/>
            <person name="Ishii H."/>
            <person name="Satoh N."/>
            <person name="Nishiyama T."/>
            <person name="Hasebe M."/>
            <person name="Maruyama T."/>
            <person name="Minagawa J."/>
            <person name="Obokata J."/>
            <person name="Shigenobu S."/>
        </authorList>
    </citation>
    <scope>NUCLEOTIDE SEQUENCE [LARGE SCALE GENOMIC DNA]</scope>
</reference>
<evidence type="ECO:0000256" key="4">
    <source>
        <dbReference type="ARBA" id="ARBA00022670"/>
    </source>
</evidence>
<keyword evidence="6" id="KW-0378">Hydrolase</keyword>
<dbReference type="CDD" id="cd03858">
    <property type="entry name" value="M14_CP_N-E_like"/>
    <property type="match status" value="1"/>
</dbReference>
<keyword evidence="8" id="KW-0325">Glycoprotein</keyword>
<dbReference type="InterPro" id="IPR000834">
    <property type="entry name" value="Peptidase_M14"/>
</dbReference>
<dbReference type="InterPro" id="IPR057246">
    <property type="entry name" value="CARBOXYPEPT_ZN_1"/>
</dbReference>
<dbReference type="SUPFAM" id="SSF49464">
    <property type="entry name" value="Carboxypeptidase regulatory domain-like"/>
    <property type="match status" value="2"/>
</dbReference>
<evidence type="ECO:0000313" key="12">
    <source>
        <dbReference type="Proteomes" id="UP000735302"/>
    </source>
</evidence>
<comment type="caution">
    <text evidence="11">The sequence shown here is derived from an EMBL/GenBank/DDBJ whole genome shotgun (WGS) entry which is preliminary data.</text>
</comment>
<protein>
    <submittedName>
        <fullName evidence="11">Carboxypeptidase d</fullName>
    </submittedName>
</protein>
<keyword evidence="4" id="KW-0645">Protease</keyword>
<dbReference type="GO" id="GO:0016485">
    <property type="term" value="P:protein processing"/>
    <property type="evidence" value="ECO:0007669"/>
    <property type="project" value="TreeGrafter"/>
</dbReference>
<dbReference type="SMART" id="SM00631">
    <property type="entry name" value="Zn_pept"/>
    <property type="match status" value="1"/>
</dbReference>
<dbReference type="PANTHER" id="PTHR11532">
    <property type="entry name" value="PROTEASE M14 CARBOXYPEPTIDASE"/>
    <property type="match status" value="1"/>
</dbReference>
<evidence type="ECO:0000256" key="9">
    <source>
        <dbReference type="PROSITE-ProRule" id="PRU01379"/>
    </source>
</evidence>
<feature type="non-terminal residue" evidence="11">
    <location>
        <position position="1"/>
    </location>
</feature>
<feature type="active site" description="Proton donor/acceptor" evidence="9">
    <location>
        <position position="440"/>
    </location>
</feature>
<keyword evidence="12" id="KW-1185">Reference proteome</keyword>